<dbReference type="Proteomes" id="UP001206312">
    <property type="component" value="Unassembled WGS sequence"/>
</dbReference>
<evidence type="ECO:0000256" key="1">
    <source>
        <dbReference type="SAM" id="SignalP"/>
    </source>
</evidence>
<dbReference type="EMBL" id="JAMXIB010000010">
    <property type="protein sequence ID" value="MCO5725597.1"/>
    <property type="molecule type" value="Genomic_DNA"/>
</dbReference>
<feature type="chain" id="PRO_5046741576" evidence="1">
    <location>
        <begin position="19"/>
        <end position="125"/>
    </location>
</feature>
<feature type="signal peptide" evidence="1">
    <location>
        <begin position="1"/>
        <end position="18"/>
    </location>
</feature>
<accession>A0ABT1B026</accession>
<comment type="caution">
    <text evidence="2">The sequence shown here is derived from an EMBL/GenBank/DDBJ whole genome shotgun (WGS) entry which is preliminary data.</text>
</comment>
<evidence type="ECO:0000313" key="2">
    <source>
        <dbReference type="EMBL" id="MCO5725597.1"/>
    </source>
</evidence>
<proteinExistence type="predicted"/>
<gene>
    <name evidence="2" type="ORF">NG653_12075</name>
</gene>
<evidence type="ECO:0000313" key="3">
    <source>
        <dbReference type="Proteomes" id="UP001206312"/>
    </source>
</evidence>
<name>A0ABT1B026_9FLAO</name>
<reference evidence="2 3" key="1">
    <citation type="submission" date="2022-06" db="EMBL/GenBank/DDBJ databases">
        <authorList>
            <person name="Xuan X."/>
        </authorList>
    </citation>
    <scope>NUCLEOTIDE SEQUENCE [LARGE SCALE GENOMIC DNA]</scope>
    <source>
        <strain evidence="2 3">2V75</strain>
    </source>
</reference>
<dbReference type="RefSeq" id="WP_252741968.1">
    <property type="nucleotide sequence ID" value="NZ_JAMXIB010000010.1"/>
</dbReference>
<organism evidence="2 3">
    <name type="scientific">Robiginitalea marina</name>
    <dbReference type="NCBI Taxonomy" id="2954105"/>
    <lineage>
        <taxon>Bacteria</taxon>
        <taxon>Pseudomonadati</taxon>
        <taxon>Bacteroidota</taxon>
        <taxon>Flavobacteriia</taxon>
        <taxon>Flavobacteriales</taxon>
        <taxon>Flavobacteriaceae</taxon>
        <taxon>Robiginitalea</taxon>
    </lineage>
</organism>
<keyword evidence="1" id="KW-0732">Signal</keyword>
<sequence>MKRFFLLFAVLVSFPGFSQELNAEAKVLKNAADKDMAAFYTCIENRAFMKYGHQDDARQVEYINDQAVALFQYFELRDSLIHDPAAAAMMLRVAWKWGAREGGICEVEWVSALAEIRANLSVTRE</sequence>
<keyword evidence="3" id="KW-1185">Reference proteome</keyword>
<protein>
    <submittedName>
        <fullName evidence="2">Uncharacterized protein</fullName>
    </submittedName>
</protein>